<dbReference type="GO" id="GO:0008270">
    <property type="term" value="F:zinc ion binding"/>
    <property type="evidence" value="ECO:0007669"/>
    <property type="project" value="UniProtKB-KW"/>
</dbReference>
<keyword evidence="3" id="KW-0677">Repeat</keyword>
<dbReference type="GO" id="GO:0003677">
    <property type="term" value="F:DNA binding"/>
    <property type="evidence" value="ECO:0007669"/>
    <property type="project" value="UniProtKB-KW"/>
</dbReference>
<reference evidence="11" key="1">
    <citation type="journal article" date="2008" name="Nature">
        <title>The amphioxus genome and the evolution of the chordate karyotype.</title>
        <authorList>
            <consortium name="US DOE Joint Genome Institute (JGI-PGF)"/>
            <person name="Putnam N.H."/>
            <person name="Butts T."/>
            <person name="Ferrier D.E.K."/>
            <person name="Furlong R.F."/>
            <person name="Hellsten U."/>
            <person name="Kawashima T."/>
            <person name="Robinson-Rechavi M."/>
            <person name="Shoguchi E."/>
            <person name="Terry A."/>
            <person name="Yu J.-K."/>
            <person name="Benito-Gutierrez E.L."/>
            <person name="Dubchak I."/>
            <person name="Garcia-Fernandez J."/>
            <person name="Gibson-Brown J.J."/>
            <person name="Grigoriev I.V."/>
            <person name="Horton A.C."/>
            <person name="de Jong P.J."/>
            <person name="Jurka J."/>
            <person name="Kapitonov V.V."/>
            <person name="Kohara Y."/>
            <person name="Kuroki Y."/>
            <person name="Lindquist E."/>
            <person name="Lucas S."/>
            <person name="Osoegawa K."/>
            <person name="Pennacchio L.A."/>
            <person name="Salamov A.A."/>
            <person name="Satou Y."/>
            <person name="Sauka-Spengler T."/>
            <person name="Schmutz J."/>
            <person name="Shin-I T."/>
            <person name="Toyoda A."/>
            <person name="Bronner-Fraser M."/>
            <person name="Fujiyama A."/>
            <person name="Holland L.Z."/>
            <person name="Holland P.W.H."/>
            <person name="Satoh N."/>
            <person name="Rokhsar D.S."/>
        </authorList>
    </citation>
    <scope>NUCLEOTIDE SEQUENCE [LARGE SCALE GENOMIC DNA]</scope>
    <source>
        <strain evidence="11">S238N-H82</strain>
        <tissue evidence="11">Testes</tissue>
    </source>
</reference>
<comment type="subcellular location">
    <subcellularLocation>
        <location evidence="1">Nucleus</location>
    </subcellularLocation>
</comment>
<dbReference type="PROSITE" id="PS50157">
    <property type="entry name" value="ZINC_FINGER_C2H2_2"/>
    <property type="match status" value="4"/>
</dbReference>
<evidence type="ECO:0000256" key="9">
    <source>
        <dbReference type="SAM" id="MobiDB-lite"/>
    </source>
</evidence>
<evidence type="ECO:0000256" key="5">
    <source>
        <dbReference type="ARBA" id="ARBA00022833"/>
    </source>
</evidence>
<feature type="domain" description="C2H2-type" evidence="10">
    <location>
        <begin position="157"/>
        <end position="184"/>
    </location>
</feature>
<organism>
    <name type="scientific">Branchiostoma floridae</name>
    <name type="common">Florida lancelet</name>
    <name type="synonym">Amphioxus</name>
    <dbReference type="NCBI Taxonomy" id="7739"/>
    <lineage>
        <taxon>Eukaryota</taxon>
        <taxon>Metazoa</taxon>
        <taxon>Chordata</taxon>
        <taxon>Cephalochordata</taxon>
        <taxon>Leptocardii</taxon>
        <taxon>Amphioxiformes</taxon>
        <taxon>Branchiostomatidae</taxon>
        <taxon>Branchiostoma</taxon>
    </lineage>
</organism>
<evidence type="ECO:0000259" key="10">
    <source>
        <dbReference type="PROSITE" id="PS50157"/>
    </source>
</evidence>
<keyword evidence="6" id="KW-0238">DNA-binding</keyword>
<feature type="compositionally biased region" description="Polar residues" evidence="9">
    <location>
        <begin position="71"/>
        <end position="89"/>
    </location>
</feature>
<feature type="domain" description="C2H2-type" evidence="10">
    <location>
        <begin position="38"/>
        <end position="65"/>
    </location>
</feature>
<dbReference type="eggNOG" id="KOG1721">
    <property type="taxonomic scope" value="Eukaryota"/>
</dbReference>
<dbReference type="SMART" id="SM00355">
    <property type="entry name" value="ZnF_C2H2"/>
    <property type="match status" value="4"/>
</dbReference>
<dbReference type="Gene3D" id="3.30.160.60">
    <property type="entry name" value="Classic Zinc Finger"/>
    <property type="match status" value="5"/>
</dbReference>
<feature type="domain" description="C2H2-type" evidence="10">
    <location>
        <begin position="185"/>
        <end position="210"/>
    </location>
</feature>
<evidence type="ECO:0000256" key="7">
    <source>
        <dbReference type="ARBA" id="ARBA00023242"/>
    </source>
</evidence>
<protein>
    <recommendedName>
        <fullName evidence="10">C2H2-type domain-containing protein</fullName>
    </recommendedName>
</protein>
<accession>C3XWX9</accession>
<sequence length="210" mass="23956">MRKHTGEKPYKCDQCDYSAAQKCNLDKHKATHTGEKPFMCGECGYRTADRSHLTAHMRKHTEMDERRSETAIDNQTHADPCSETSSIETLDSGRLQNKEGDIPSEENCGVESDLFPAQGRTEQTDRLAWKRTVDRRFECTKGTLDRHKAKHTGEKPYICGECDYRTAGRSHLSRHMRTHTGVKPYKCDQCDYSATEKGYLNKHLAKHASS</sequence>
<dbReference type="Pfam" id="PF13909">
    <property type="entry name" value="zf-H2C2_5"/>
    <property type="match status" value="1"/>
</dbReference>
<keyword evidence="5" id="KW-0862">Zinc</keyword>
<dbReference type="FunFam" id="3.30.160.60:FF:003448">
    <property type="match status" value="1"/>
</dbReference>
<evidence type="ECO:0000256" key="3">
    <source>
        <dbReference type="ARBA" id="ARBA00022737"/>
    </source>
</evidence>
<evidence type="ECO:0000256" key="2">
    <source>
        <dbReference type="ARBA" id="ARBA00022723"/>
    </source>
</evidence>
<keyword evidence="4 8" id="KW-0863">Zinc-finger</keyword>
<keyword evidence="7" id="KW-0539">Nucleus</keyword>
<dbReference type="AlphaFoldDB" id="C3XWX9"/>
<dbReference type="PANTHER" id="PTHR24392">
    <property type="entry name" value="ZINC FINGER PROTEIN"/>
    <property type="match status" value="1"/>
</dbReference>
<dbReference type="Pfam" id="PF00096">
    <property type="entry name" value="zf-C2H2"/>
    <property type="match status" value="2"/>
</dbReference>
<feature type="domain" description="C2H2-type" evidence="10">
    <location>
        <begin position="10"/>
        <end position="37"/>
    </location>
</feature>
<evidence type="ECO:0000256" key="1">
    <source>
        <dbReference type="ARBA" id="ARBA00004123"/>
    </source>
</evidence>
<keyword evidence="2" id="KW-0479">Metal-binding</keyword>
<dbReference type="InterPro" id="IPR013087">
    <property type="entry name" value="Znf_C2H2_type"/>
</dbReference>
<feature type="region of interest" description="Disordered" evidence="9">
    <location>
        <begin position="57"/>
        <end position="122"/>
    </location>
</feature>
<evidence type="ECO:0000256" key="6">
    <source>
        <dbReference type="ARBA" id="ARBA00023125"/>
    </source>
</evidence>
<dbReference type="InterPro" id="IPR036236">
    <property type="entry name" value="Znf_C2H2_sf"/>
</dbReference>
<evidence type="ECO:0000256" key="4">
    <source>
        <dbReference type="ARBA" id="ARBA00022771"/>
    </source>
</evidence>
<dbReference type="SUPFAM" id="SSF57667">
    <property type="entry name" value="beta-beta-alpha zinc fingers"/>
    <property type="match status" value="2"/>
</dbReference>
<dbReference type="EMBL" id="GG666471">
    <property type="protein sequence ID" value="EEN67239.1"/>
    <property type="molecule type" value="Genomic_DNA"/>
</dbReference>
<feature type="compositionally biased region" description="Basic and acidic residues" evidence="9">
    <location>
        <begin position="60"/>
        <end position="70"/>
    </location>
</feature>
<proteinExistence type="predicted"/>
<dbReference type="FunFam" id="3.30.160.60:FF:002183">
    <property type="entry name" value="Uncharacterized protein"/>
    <property type="match status" value="1"/>
</dbReference>
<gene>
    <name evidence="11" type="ORF">BRAFLDRAFT_71190</name>
</gene>
<dbReference type="InParanoid" id="C3XWX9"/>
<name>C3XWX9_BRAFL</name>
<dbReference type="GO" id="GO:0005634">
    <property type="term" value="C:nucleus"/>
    <property type="evidence" value="ECO:0007669"/>
    <property type="project" value="UniProtKB-SubCell"/>
</dbReference>
<dbReference type="FunFam" id="3.30.160.60:FF:001632">
    <property type="entry name" value="Uncharacterized protein"/>
    <property type="match status" value="1"/>
</dbReference>
<dbReference type="PANTHER" id="PTHR24392:SF31">
    <property type="entry name" value="C2H2-TYPE DOMAIN-CONTAINING PROTEIN"/>
    <property type="match status" value="1"/>
</dbReference>
<evidence type="ECO:0000313" key="11">
    <source>
        <dbReference type="EMBL" id="EEN67239.1"/>
    </source>
</evidence>
<dbReference type="FunFam" id="3.30.160.60:FF:003710">
    <property type="match status" value="1"/>
</dbReference>
<evidence type="ECO:0000256" key="8">
    <source>
        <dbReference type="PROSITE-ProRule" id="PRU00042"/>
    </source>
</evidence>